<feature type="region of interest" description="Disordered" evidence="1">
    <location>
        <begin position="169"/>
        <end position="198"/>
    </location>
</feature>
<proteinExistence type="predicted"/>
<dbReference type="EMBL" id="VSWD01000006">
    <property type="protein sequence ID" value="KAK3100520.1"/>
    <property type="molecule type" value="Genomic_DNA"/>
</dbReference>
<evidence type="ECO:0000313" key="4">
    <source>
        <dbReference type="Proteomes" id="UP001186944"/>
    </source>
</evidence>
<sequence length="198" mass="22707">MSFLHAVPTTTEGPPPDVSFLLYFLIIPAVIFVIWLILLIVVCLLICHRKYRNFFKHLRKHSKPKVHADKVWRSMLPRDKLSIIQSDHKHQFCFRPKRPIDLSVFDLTFETGSCPSIVPADKLSTLYPDPIEDYMRGKIPRYPSGLSLYSIDSVVFENRRSHIINWISPPQKESTMGDMTSSARSTSETTDVTSEGTD</sequence>
<feature type="compositionally biased region" description="Polar residues" evidence="1">
    <location>
        <begin position="171"/>
        <end position="198"/>
    </location>
</feature>
<name>A0AA89BZW9_PINIB</name>
<organism evidence="3 4">
    <name type="scientific">Pinctada imbricata</name>
    <name type="common">Atlantic pearl-oyster</name>
    <name type="synonym">Pinctada martensii</name>
    <dbReference type="NCBI Taxonomy" id="66713"/>
    <lineage>
        <taxon>Eukaryota</taxon>
        <taxon>Metazoa</taxon>
        <taxon>Spiralia</taxon>
        <taxon>Lophotrochozoa</taxon>
        <taxon>Mollusca</taxon>
        <taxon>Bivalvia</taxon>
        <taxon>Autobranchia</taxon>
        <taxon>Pteriomorphia</taxon>
        <taxon>Pterioida</taxon>
        <taxon>Pterioidea</taxon>
        <taxon>Pteriidae</taxon>
        <taxon>Pinctada</taxon>
    </lineage>
</organism>
<dbReference type="Proteomes" id="UP001186944">
    <property type="component" value="Unassembled WGS sequence"/>
</dbReference>
<accession>A0AA89BZW9</accession>
<evidence type="ECO:0000256" key="1">
    <source>
        <dbReference type="SAM" id="MobiDB-lite"/>
    </source>
</evidence>
<dbReference type="AlphaFoldDB" id="A0AA89BZW9"/>
<evidence type="ECO:0000313" key="3">
    <source>
        <dbReference type="EMBL" id="KAK3100520.1"/>
    </source>
</evidence>
<keyword evidence="2" id="KW-0472">Membrane</keyword>
<feature type="transmembrane region" description="Helical" evidence="2">
    <location>
        <begin position="20"/>
        <end position="47"/>
    </location>
</feature>
<gene>
    <name evidence="3" type="ORF">FSP39_021226</name>
</gene>
<keyword evidence="2" id="KW-1133">Transmembrane helix</keyword>
<comment type="caution">
    <text evidence="3">The sequence shown here is derived from an EMBL/GenBank/DDBJ whole genome shotgun (WGS) entry which is preliminary data.</text>
</comment>
<protein>
    <submittedName>
        <fullName evidence="3">Uncharacterized protein</fullName>
    </submittedName>
</protein>
<keyword evidence="2" id="KW-0812">Transmembrane</keyword>
<reference evidence="3" key="1">
    <citation type="submission" date="2019-08" db="EMBL/GenBank/DDBJ databases">
        <title>The improved chromosome-level genome for the pearl oyster Pinctada fucata martensii using PacBio sequencing and Hi-C.</title>
        <authorList>
            <person name="Zheng Z."/>
        </authorList>
    </citation>
    <scope>NUCLEOTIDE SEQUENCE</scope>
    <source>
        <strain evidence="3">ZZ-2019</strain>
        <tissue evidence="3">Adductor muscle</tissue>
    </source>
</reference>
<evidence type="ECO:0000256" key="2">
    <source>
        <dbReference type="SAM" id="Phobius"/>
    </source>
</evidence>
<keyword evidence="4" id="KW-1185">Reference proteome</keyword>